<feature type="transmembrane region" description="Helical" evidence="1">
    <location>
        <begin position="101"/>
        <end position="117"/>
    </location>
</feature>
<proteinExistence type="predicted"/>
<evidence type="ECO:0000313" key="3">
    <source>
        <dbReference type="Proteomes" id="UP000238823"/>
    </source>
</evidence>
<dbReference type="Proteomes" id="UP000238823">
    <property type="component" value="Unassembled WGS sequence"/>
</dbReference>
<feature type="transmembrane region" description="Helical" evidence="1">
    <location>
        <begin position="129"/>
        <end position="148"/>
    </location>
</feature>
<protein>
    <submittedName>
        <fullName evidence="2">Uncharacterized protein</fullName>
    </submittedName>
</protein>
<keyword evidence="1" id="KW-0472">Membrane</keyword>
<sequence length="160" mass="17015">MLTCSQCLHANARTLKFCENCGGSLADVAAAERVADESEAEFMLLEVKKAKGAIGLVAILQIVFAVIWTLTDVVDTTGMVVMLGLGGAFAGLWAWCRSNPLAASIVALLLFATMHLADAIVDPSTIKNGIILKIFVVVVLVKAISAGLKHREFVRERGMA</sequence>
<dbReference type="RefSeq" id="WP_106090986.1">
    <property type="nucleotide sequence ID" value="NZ_PVNL01000078.1"/>
</dbReference>
<evidence type="ECO:0000256" key="1">
    <source>
        <dbReference type="SAM" id="Phobius"/>
    </source>
</evidence>
<gene>
    <name evidence="2" type="ORF">ENSA7_40320</name>
</gene>
<keyword evidence="1" id="KW-0812">Transmembrane</keyword>
<reference evidence="2 3" key="1">
    <citation type="submission" date="2018-03" db="EMBL/GenBank/DDBJ databases">
        <title>Draft Genome Sequences of the Obligatory Marine Myxobacteria Enhygromyxa salina SWB007.</title>
        <authorList>
            <person name="Poehlein A."/>
            <person name="Moghaddam J.A."/>
            <person name="Harms H."/>
            <person name="Alanjari M."/>
            <person name="Koenig G.M."/>
            <person name="Daniel R."/>
            <person name="Schaeberle T.F."/>
        </authorList>
    </citation>
    <scope>NUCLEOTIDE SEQUENCE [LARGE SCALE GENOMIC DNA]</scope>
    <source>
        <strain evidence="2 3">SWB007</strain>
    </source>
</reference>
<dbReference type="EMBL" id="PVNL01000078">
    <property type="protein sequence ID" value="PRQ06255.1"/>
    <property type="molecule type" value="Genomic_DNA"/>
</dbReference>
<dbReference type="AlphaFoldDB" id="A0A2S9YMD9"/>
<keyword evidence="1" id="KW-1133">Transmembrane helix</keyword>
<accession>A0A2S9YMD9</accession>
<feature type="transmembrane region" description="Helical" evidence="1">
    <location>
        <begin position="76"/>
        <end position="94"/>
    </location>
</feature>
<comment type="caution">
    <text evidence="2">The sequence shown here is derived from an EMBL/GenBank/DDBJ whole genome shotgun (WGS) entry which is preliminary data.</text>
</comment>
<name>A0A2S9YMD9_9BACT</name>
<organism evidence="2 3">
    <name type="scientific">Enhygromyxa salina</name>
    <dbReference type="NCBI Taxonomy" id="215803"/>
    <lineage>
        <taxon>Bacteria</taxon>
        <taxon>Pseudomonadati</taxon>
        <taxon>Myxococcota</taxon>
        <taxon>Polyangia</taxon>
        <taxon>Nannocystales</taxon>
        <taxon>Nannocystaceae</taxon>
        <taxon>Enhygromyxa</taxon>
    </lineage>
</organism>
<feature type="transmembrane region" description="Helical" evidence="1">
    <location>
        <begin position="52"/>
        <end position="70"/>
    </location>
</feature>
<evidence type="ECO:0000313" key="2">
    <source>
        <dbReference type="EMBL" id="PRQ06255.1"/>
    </source>
</evidence>